<evidence type="ECO:0000313" key="5">
    <source>
        <dbReference type="EMBL" id="QCF25987.1"/>
    </source>
</evidence>
<organism evidence="5 6">
    <name type="scientific">Hydrocarboniclastica marina</name>
    <dbReference type="NCBI Taxonomy" id="2259620"/>
    <lineage>
        <taxon>Bacteria</taxon>
        <taxon>Pseudomonadati</taxon>
        <taxon>Pseudomonadota</taxon>
        <taxon>Gammaproteobacteria</taxon>
        <taxon>Alteromonadales</taxon>
        <taxon>Alteromonadaceae</taxon>
        <taxon>Hydrocarboniclastica</taxon>
    </lineage>
</organism>
<keyword evidence="3" id="KW-0804">Transcription</keyword>
<keyword evidence="6" id="KW-1185">Reference proteome</keyword>
<dbReference type="RefSeq" id="WP_136548707.1">
    <property type="nucleotide sequence ID" value="NZ_CP031093.1"/>
</dbReference>
<accession>A0A4P7XJE5</accession>
<dbReference type="PANTHER" id="PTHR47894">
    <property type="entry name" value="HTH-TYPE TRANSCRIPTIONAL REGULATOR GADX"/>
    <property type="match status" value="1"/>
</dbReference>
<dbReference type="PANTHER" id="PTHR47894:SF1">
    <property type="entry name" value="HTH-TYPE TRANSCRIPTIONAL REGULATOR VQSM"/>
    <property type="match status" value="1"/>
</dbReference>
<dbReference type="InterPro" id="IPR009057">
    <property type="entry name" value="Homeodomain-like_sf"/>
</dbReference>
<dbReference type="SUPFAM" id="SSF46689">
    <property type="entry name" value="Homeodomain-like"/>
    <property type="match status" value="1"/>
</dbReference>
<dbReference type="InterPro" id="IPR032687">
    <property type="entry name" value="AraC-type_N"/>
</dbReference>
<evidence type="ECO:0000256" key="2">
    <source>
        <dbReference type="ARBA" id="ARBA00023125"/>
    </source>
</evidence>
<protein>
    <submittedName>
        <fullName evidence="5">Helix-turn-helix domain-containing protein</fullName>
    </submittedName>
</protein>
<feature type="domain" description="HTH araC/xylS-type" evidence="4">
    <location>
        <begin position="242"/>
        <end position="340"/>
    </location>
</feature>
<dbReference type="EMBL" id="CP031093">
    <property type="protein sequence ID" value="QCF25987.1"/>
    <property type="molecule type" value="Genomic_DNA"/>
</dbReference>
<dbReference type="Proteomes" id="UP000298049">
    <property type="component" value="Chromosome"/>
</dbReference>
<evidence type="ECO:0000256" key="3">
    <source>
        <dbReference type="ARBA" id="ARBA00023163"/>
    </source>
</evidence>
<dbReference type="Pfam" id="PF12625">
    <property type="entry name" value="Arabinose_bd"/>
    <property type="match status" value="1"/>
</dbReference>
<evidence type="ECO:0000256" key="1">
    <source>
        <dbReference type="ARBA" id="ARBA00023015"/>
    </source>
</evidence>
<name>A0A4P7XJE5_9ALTE</name>
<dbReference type="GO" id="GO:0003700">
    <property type="term" value="F:DNA-binding transcription factor activity"/>
    <property type="evidence" value="ECO:0007669"/>
    <property type="project" value="InterPro"/>
</dbReference>
<dbReference type="GO" id="GO:0005829">
    <property type="term" value="C:cytosol"/>
    <property type="evidence" value="ECO:0007669"/>
    <property type="project" value="TreeGrafter"/>
</dbReference>
<reference evidence="5 6" key="1">
    <citation type="submission" date="2018-07" db="EMBL/GenBank/DDBJ databases">
        <title>Marsedoiliclastica nanhaica gen. nov. sp. nov., a novel marine hydrocarbonoclastic bacterium isolated from an in-situ enriched hydrocarbon-degrading consortium in deep-sea sediment.</title>
        <authorList>
            <person name="Dong C."/>
            <person name="Ma T."/>
            <person name="Liu R."/>
            <person name="Shao Z."/>
        </authorList>
    </citation>
    <scope>NUCLEOTIDE SEQUENCE [LARGE SCALE GENOMIC DNA]</scope>
    <source>
        <strain evidence="6">soil36-7</strain>
    </source>
</reference>
<dbReference type="Pfam" id="PF12833">
    <property type="entry name" value="HTH_18"/>
    <property type="match status" value="1"/>
</dbReference>
<dbReference type="PROSITE" id="PS01124">
    <property type="entry name" value="HTH_ARAC_FAMILY_2"/>
    <property type="match status" value="1"/>
</dbReference>
<dbReference type="GO" id="GO:0000976">
    <property type="term" value="F:transcription cis-regulatory region binding"/>
    <property type="evidence" value="ECO:0007669"/>
    <property type="project" value="TreeGrafter"/>
</dbReference>
<proteinExistence type="predicted"/>
<evidence type="ECO:0000313" key="6">
    <source>
        <dbReference type="Proteomes" id="UP000298049"/>
    </source>
</evidence>
<dbReference type="OrthoDB" id="5582699at2"/>
<keyword evidence="1" id="KW-0805">Transcription regulation</keyword>
<dbReference type="Gene3D" id="1.10.10.60">
    <property type="entry name" value="Homeodomain-like"/>
    <property type="match status" value="1"/>
</dbReference>
<keyword evidence="2" id="KW-0238">DNA-binding</keyword>
<evidence type="ECO:0000259" key="4">
    <source>
        <dbReference type="PROSITE" id="PS01124"/>
    </source>
</evidence>
<dbReference type="AlphaFoldDB" id="A0A4P7XJE5"/>
<sequence length="344" mass="38180">MTSDNRLGAASVAAIQQYLRLAETEGADVAGLCESVGLSPAIAGDPSAQVPGEVFQQLIRQMINTLGDPILGLRSGDFVQPGSYSVLGYITMSCATLGEAIARIAPYERLVGDMGVTGLSQSGDSMLLTWHCGYTDAAVRHHMIDNVFASWINYARWLGNVEDVSPLWVDLEHSSPGTLWEAAYGERWRCPVRFSQKTNRICIPKSLLQHPLRTPDPLLRQTLEDHAHSRLAALGAEKGFSTRVRSAIHQQLRAGITRQDMVAEQFSMTVRTLQRRLNSEGHSYQSLLDEVRREMACDYLQRTTLPFPDIALRLGFSDVRSFHRSFKTWTGVTPGSYRKVDGKD</sequence>
<dbReference type="InterPro" id="IPR018060">
    <property type="entry name" value="HTH_AraC"/>
</dbReference>
<dbReference type="KEGG" id="hmi:soil367_08670"/>
<gene>
    <name evidence="5" type="ORF">soil367_08670</name>
</gene>
<dbReference type="SMART" id="SM00342">
    <property type="entry name" value="HTH_ARAC"/>
    <property type="match status" value="1"/>
</dbReference>